<dbReference type="KEGG" id="ptm:GSPATT00008743001"/>
<dbReference type="InParanoid" id="A0CND4"/>
<organism evidence="2 3">
    <name type="scientific">Paramecium tetraurelia</name>
    <dbReference type="NCBI Taxonomy" id="5888"/>
    <lineage>
        <taxon>Eukaryota</taxon>
        <taxon>Sar</taxon>
        <taxon>Alveolata</taxon>
        <taxon>Ciliophora</taxon>
        <taxon>Intramacronucleata</taxon>
        <taxon>Oligohymenophorea</taxon>
        <taxon>Peniculida</taxon>
        <taxon>Parameciidae</taxon>
        <taxon>Paramecium</taxon>
    </lineage>
</organism>
<reference evidence="2 3" key="1">
    <citation type="journal article" date="2006" name="Nature">
        <title>Global trends of whole-genome duplications revealed by the ciliate Paramecium tetraurelia.</title>
        <authorList>
            <consortium name="Genoscope"/>
            <person name="Aury J.-M."/>
            <person name="Jaillon O."/>
            <person name="Duret L."/>
            <person name="Noel B."/>
            <person name="Jubin C."/>
            <person name="Porcel B.M."/>
            <person name="Segurens B."/>
            <person name="Daubin V."/>
            <person name="Anthouard V."/>
            <person name="Aiach N."/>
            <person name="Arnaiz O."/>
            <person name="Billaut A."/>
            <person name="Beisson J."/>
            <person name="Blanc I."/>
            <person name="Bouhouche K."/>
            <person name="Camara F."/>
            <person name="Duharcourt S."/>
            <person name="Guigo R."/>
            <person name="Gogendeau D."/>
            <person name="Katinka M."/>
            <person name="Keller A.-M."/>
            <person name="Kissmehl R."/>
            <person name="Klotz C."/>
            <person name="Koll F."/>
            <person name="Le Moue A."/>
            <person name="Lepere C."/>
            <person name="Malinsky S."/>
            <person name="Nowacki M."/>
            <person name="Nowak J.K."/>
            <person name="Plattner H."/>
            <person name="Poulain J."/>
            <person name="Ruiz F."/>
            <person name="Serrano V."/>
            <person name="Zagulski M."/>
            <person name="Dessen P."/>
            <person name="Betermier M."/>
            <person name="Weissenbach J."/>
            <person name="Scarpelli C."/>
            <person name="Schachter V."/>
            <person name="Sperling L."/>
            <person name="Meyer E."/>
            <person name="Cohen J."/>
            <person name="Wincker P."/>
        </authorList>
    </citation>
    <scope>NUCLEOTIDE SEQUENCE [LARGE SCALE GENOMIC DNA]</scope>
    <source>
        <strain evidence="2 3">Stock d4-2</strain>
    </source>
</reference>
<dbReference type="AlphaFoldDB" id="A0CND4"/>
<protein>
    <recommendedName>
        <fullName evidence="1">POP1 C-terminal domain-containing protein</fullName>
    </recommendedName>
</protein>
<name>A0CND4_PARTE</name>
<gene>
    <name evidence="2" type="ORF">GSPATT00008743001</name>
</gene>
<keyword evidence="3" id="KW-1185">Reference proteome</keyword>
<dbReference type="EMBL" id="CT868119">
    <property type="protein sequence ID" value="CAK72301.1"/>
    <property type="molecule type" value="Genomic_DNA"/>
</dbReference>
<dbReference type="HOGENOM" id="CLU_2946615_0_0_1"/>
<evidence type="ECO:0000313" key="3">
    <source>
        <dbReference type="Proteomes" id="UP000000600"/>
    </source>
</evidence>
<dbReference type="Pfam" id="PF22770">
    <property type="entry name" value="POP1_C"/>
    <property type="match status" value="1"/>
</dbReference>
<evidence type="ECO:0000259" key="1">
    <source>
        <dbReference type="Pfam" id="PF22770"/>
    </source>
</evidence>
<dbReference type="RefSeq" id="XP_001439698.1">
    <property type="nucleotide sequence ID" value="XM_001439661.1"/>
</dbReference>
<dbReference type="InterPro" id="IPR055079">
    <property type="entry name" value="POP1_C"/>
</dbReference>
<accession>A0CND4</accession>
<proteinExistence type="predicted"/>
<feature type="domain" description="POP1 C-terminal" evidence="1">
    <location>
        <begin position="3"/>
        <end position="57"/>
    </location>
</feature>
<sequence>MEQKRKVLGVVTFGNISLQHGKGVGQGKIDGRLAGKDIIVLFRNHDSEYCFFADCKVNTI</sequence>
<dbReference type="GeneID" id="5025483"/>
<dbReference type="Proteomes" id="UP000000600">
    <property type="component" value="Unassembled WGS sequence"/>
</dbReference>
<evidence type="ECO:0000313" key="2">
    <source>
        <dbReference type="EMBL" id="CAK72301.1"/>
    </source>
</evidence>